<dbReference type="InterPro" id="IPR029058">
    <property type="entry name" value="AB_hydrolase_fold"/>
</dbReference>
<dbReference type="SUPFAM" id="SSF53474">
    <property type="entry name" value="alpha/beta-Hydrolases"/>
    <property type="match status" value="1"/>
</dbReference>
<evidence type="ECO:0000256" key="4">
    <source>
        <dbReference type="ARBA" id="ARBA00015856"/>
    </source>
</evidence>
<dbReference type="Gene3D" id="3.40.50.1820">
    <property type="entry name" value="alpha/beta hydrolase"/>
    <property type="match status" value="1"/>
</dbReference>
<feature type="domain" description="GPI inositol-deacylase PGAP1-like alpha/beta" evidence="10">
    <location>
        <begin position="117"/>
        <end position="200"/>
    </location>
</feature>
<keyword evidence="8" id="KW-0813">Transport</keyword>
<evidence type="ECO:0000256" key="3">
    <source>
        <dbReference type="ARBA" id="ARBA00004370"/>
    </source>
</evidence>
<proteinExistence type="inferred from homology"/>
<evidence type="ECO:0000256" key="5">
    <source>
        <dbReference type="ARBA" id="ARBA00022824"/>
    </source>
</evidence>
<reference evidence="11" key="1">
    <citation type="submission" date="2021-03" db="EMBL/GenBank/DDBJ databases">
        <title>Comparative genomics and phylogenomic investigation of the class Geoglossomycetes provide insights into ecological specialization and systematics.</title>
        <authorList>
            <person name="Melie T."/>
            <person name="Pirro S."/>
            <person name="Miller A.N."/>
            <person name="Quandt A."/>
        </authorList>
    </citation>
    <scope>NUCLEOTIDE SEQUENCE</scope>
    <source>
        <strain evidence="11">CAQ_001_2017</strain>
    </source>
</reference>
<dbReference type="InterPro" id="IPR052374">
    <property type="entry name" value="SERAC1"/>
</dbReference>
<dbReference type="AlphaFoldDB" id="A0A9P8LAF8"/>
<dbReference type="Pfam" id="PF07819">
    <property type="entry name" value="PGAP1"/>
    <property type="match status" value="1"/>
</dbReference>
<gene>
    <name evidence="11" type="ORF">GP486_004775</name>
</gene>
<dbReference type="EC" id="3.1.-.-" evidence="8"/>
<feature type="region of interest" description="Disordered" evidence="9">
    <location>
        <begin position="1"/>
        <end position="23"/>
    </location>
</feature>
<comment type="subcellular location">
    <subcellularLocation>
        <location evidence="8">Endoplasmic reticulum membrane</location>
    </subcellularLocation>
    <subcellularLocation>
        <location evidence="3">Membrane</location>
    </subcellularLocation>
    <subcellularLocation>
        <location evidence="2">Mitochondrion</location>
    </subcellularLocation>
</comment>
<comment type="similarity">
    <text evidence="8">Belongs to the GPI inositol-deacylase family.</text>
</comment>
<evidence type="ECO:0000256" key="8">
    <source>
        <dbReference type="RuleBase" id="RU365011"/>
    </source>
</evidence>
<dbReference type="GO" id="GO:0015031">
    <property type="term" value="P:protein transport"/>
    <property type="evidence" value="ECO:0007669"/>
    <property type="project" value="UniProtKB-KW"/>
</dbReference>
<dbReference type="InterPro" id="IPR012908">
    <property type="entry name" value="PGAP1-ab_dom-like"/>
</dbReference>
<keyword evidence="8" id="KW-0378">Hydrolase</keyword>
<evidence type="ECO:0000256" key="7">
    <source>
        <dbReference type="ARBA" id="ARBA00023136"/>
    </source>
</evidence>
<keyword evidence="5 8" id="KW-0256">Endoplasmic reticulum</keyword>
<dbReference type="Proteomes" id="UP000750711">
    <property type="component" value="Unassembled WGS sequence"/>
</dbReference>
<evidence type="ECO:0000313" key="11">
    <source>
        <dbReference type="EMBL" id="KAH0558568.1"/>
    </source>
</evidence>
<evidence type="ECO:0000256" key="2">
    <source>
        <dbReference type="ARBA" id="ARBA00004173"/>
    </source>
</evidence>
<keyword evidence="8" id="KW-0653">Protein transport</keyword>
<dbReference type="PANTHER" id="PTHR48182">
    <property type="entry name" value="PROTEIN SERAC1"/>
    <property type="match status" value="1"/>
</dbReference>
<dbReference type="GO" id="GO:0005739">
    <property type="term" value="C:mitochondrion"/>
    <property type="evidence" value="ECO:0007669"/>
    <property type="project" value="UniProtKB-SubCell"/>
</dbReference>
<comment type="caution">
    <text evidence="11">The sequence shown here is derived from an EMBL/GenBank/DDBJ whole genome shotgun (WGS) entry which is preliminary data.</text>
</comment>
<comment type="function">
    <text evidence="1 8">Involved in inositol deacylation of GPI-anchored proteins which plays important roles in the quality control and ER-associated degradation of GPI-anchored proteins.</text>
</comment>
<accession>A0A9P8LAF8</accession>
<keyword evidence="6" id="KW-0496">Mitochondrion</keyword>
<dbReference type="GO" id="GO:0005789">
    <property type="term" value="C:endoplasmic reticulum membrane"/>
    <property type="evidence" value="ECO:0007669"/>
    <property type="project" value="UniProtKB-SubCell"/>
</dbReference>
<dbReference type="GO" id="GO:0016788">
    <property type="term" value="F:hydrolase activity, acting on ester bonds"/>
    <property type="evidence" value="ECO:0007669"/>
    <property type="project" value="InterPro"/>
</dbReference>
<evidence type="ECO:0000256" key="6">
    <source>
        <dbReference type="ARBA" id="ARBA00023128"/>
    </source>
</evidence>
<evidence type="ECO:0000256" key="1">
    <source>
        <dbReference type="ARBA" id="ARBA00003496"/>
    </source>
</evidence>
<name>A0A9P8LAF8_9PEZI</name>
<keyword evidence="7 8" id="KW-0472">Membrane</keyword>
<evidence type="ECO:0000259" key="10">
    <source>
        <dbReference type="Pfam" id="PF07819"/>
    </source>
</evidence>
<protein>
    <recommendedName>
        <fullName evidence="4 8">GPI inositol-deacylase</fullName>
        <ecNumber evidence="8">3.1.-.-</ecNumber>
    </recommendedName>
</protein>
<evidence type="ECO:0000256" key="9">
    <source>
        <dbReference type="SAM" id="MobiDB-lite"/>
    </source>
</evidence>
<keyword evidence="12" id="KW-1185">Reference proteome</keyword>
<sequence length="249" mass="27243">MAPSIFRRGRAPSPSAENDGNFGLTHLNPALEANASGLGDQQTPFEVDIVAVHGIDGHPFTTWTHQDGVCWIRDFLPDHLPGARIFTFGYESKVAFTLSTGGLGDFARSLLVTLTGIRKSGEERHRSIIFVCHSMGGIVVKKALIIAALEPQHFINIRESTTAILFLGTPHRGSSTTELPKVLANIARIGTCWLTGLMKTELLRSLAKGSKELEEISIAFRNQAASMRIVSFVEQKATPPFSERVRHQT</sequence>
<evidence type="ECO:0000313" key="12">
    <source>
        <dbReference type="Proteomes" id="UP000750711"/>
    </source>
</evidence>
<organism evidence="11 12">
    <name type="scientific">Trichoglossum hirsutum</name>
    <dbReference type="NCBI Taxonomy" id="265104"/>
    <lineage>
        <taxon>Eukaryota</taxon>
        <taxon>Fungi</taxon>
        <taxon>Dikarya</taxon>
        <taxon>Ascomycota</taxon>
        <taxon>Pezizomycotina</taxon>
        <taxon>Geoglossomycetes</taxon>
        <taxon>Geoglossales</taxon>
        <taxon>Geoglossaceae</taxon>
        <taxon>Trichoglossum</taxon>
    </lineage>
</organism>
<dbReference type="PANTHER" id="PTHR48182:SF2">
    <property type="entry name" value="PROTEIN SERAC1"/>
    <property type="match status" value="1"/>
</dbReference>
<dbReference type="EMBL" id="JAGHQM010000806">
    <property type="protein sequence ID" value="KAH0558568.1"/>
    <property type="molecule type" value="Genomic_DNA"/>
</dbReference>